<dbReference type="RefSeq" id="WP_113961688.1">
    <property type="nucleotide sequence ID" value="NZ_QNRR01000015.1"/>
</dbReference>
<feature type="transmembrane region" description="Helical" evidence="1">
    <location>
        <begin position="7"/>
        <end position="23"/>
    </location>
</feature>
<dbReference type="EMBL" id="QNRR01000015">
    <property type="protein sequence ID" value="RBP36908.1"/>
    <property type="molecule type" value="Genomic_DNA"/>
</dbReference>
<dbReference type="Proteomes" id="UP000253426">
    <property type="component" value="Unassembled WGS sequence"/>
</dbReference>
<proteinExistence type="predicted"/>
<evidence type="ECO:0000313" key="3">
    <source>
        <dbReference type="Proteomes" id="UP000253426"/>
    </source>
</evidence>
<protein>
    <submittedName>
        <fullName evidence="2">Uncharacterized protein</fullName>
    </submittedName>
</protein>
<feature type="transmembrane region" description="Helical" evidence="1">
    <location>
        <begin position="43"/>
        <end position="61"/>
    </location>
</feature>
<reference evidence="2 3" key="1">
    <citation type="submission" date="2018-06" db="EMBL/GenBank/DDBJ databases">
        <title>Genomic Encyclopedia of Type Strains, Phase IV (KMG-IV): sequencing the most valuable type-strain genomes for metagenomic binning, comparative biology and taxonomic classification.</title>
        <authorList>
            <person name="Goeker M."/>
        </authorList>
    </citation>
    <scope>NUCLEOTIDE SEQUENCE [LARGE SCALE GENOMIC DNA]</scope>
    <source>
        <strain evidence="2 3">DSM 25532</strain>
    </source>
</reference>
<dbReference type="AlphaFoldDB" id="A0A366H4S3"/>
<organism evidence="2 3">
    <name type="scientific">Roseimicrobium gellanilyticum</name>
    <dbReference type="NCBI Taxonomy" id="748857"/>
    <lineage>
        <taxon>Bacteria</taxon>
        <taxon>Pseudomonadati</taxon>
        <taxon>Verrucomicrobiota</taxon>
        <taxon>Verrucomicrobiia</taxon>
        <taxon>Verrucomicrobiales</taxon>
        <taxon>Verrucomicrobiaceae</taxon>
        <taxon>Roseimicrobium</taxon>
    </lineage>
</organism>
<accession>A0A366H4S3</accession>
<evidence type="ECO:0000256" key="1">
    <source>
        <dbReference type="SAM" id="Phobius"/>
    </source>
</evidence>
<keyword evidence="1" id="KW-1133">Transmembrane helix</keyword>
<gene>
    <name evidence="2" type="ORF">DES53_11549</name>
</gene>
<keyword evidence="3" id="KW-1185">Reference proteome</keyword>
<evidence type="ECO:0000313" key="2">
    <source>
        <dbReference type="EMBL" id="RBP36908.1"/>
    </source>
</evidence>
<keyword evidence="1" id="KW-0812">Transmembrane</keyword>
<sequence length="71" mass="8322">MRPYERYFIAALLAFILQSAVHYDMPHFGDWRDVVKFQLTKDWLATLMSLTSLALLITGGVKYRTERQAKK</sequence>
<keyword evidence="1" id="KW-0472">Membrane</keyword>
<name>A0A366H4S3_9BACT</name>
<comment type="caution">
    <text evidence="2">The sequence shown here is derived from an EMBL/GenBank/DDBJ whole genome shotgun (WGS) entry which is preliminary data.</text>
</comment>